<organism evidence="1 2">
    <name type="scientific">Rubellicoccus peritrichatus</name>
    <dbReference type="NCBI Taxonomy" id="3080537"/>
    <lineage>
        <taxon>Bacteria</taxon>
        <taxon>Pseudomonadati</taxon>
        <taxon>Verrucomicrobiota</taxon>
        <taxon>Opitutia</taxon>
        <taxon>Puniceicoccales</taxon>
        <taxon>Cerasicoccaceae</taxon>
        <taxon>Rubellicoccus</taxon>
    </lineage>
</organism>
<name>A0AAQ3QWG4_9BACT</name>
<accession>A0AAQ3QWG4</accession>
<proteinExistence type="predicted"/>
<dbReference type="AlphaFoldDB" id="A0AAQ3QWG4"/>
<keyword evidence="2" id="KW-1185">Reference proteome</keyword>
<gene>
    <name evidence="1" type="ORF">RZN69_06205</name>
</gene>
<evidence type="ECO:0000313" key="1">
    <source>
        <dbReference type="EMBL" id="WOO42678.1"/>
    </source>
</evidence>
<evidence type="ECO:0000313" key="2">
    <source>
        <dbReference type="Proteomes" id="UP001304300"/>
    </source>
</evidence>
<dbReference type="KEGG" id="puo:RZN69_06205"/>
<sequence>METITTSILSRLAPCFLLLLFLPLCIRGQTVNIDAAGWSPPYDTTNDDDIISDIWGLATVALTEKQRAEVFCREIKRASFSTIETQSDRAERLVELDTRFANYPHVITIAEGDGSTAPEKFVTSASFVSPSVICTECHRGNDASDSTTNLGQSVQDYVTMRDVVQSHLETAEADDATDVMEDQPMIFVDYPEGSDEYIYLQTFRRQLSAEADSPYGVVVEYTDQDGTSSETILKVSDSAGAALNSLESDGESSSGITAYAAGIIRRNQPVADSDLGDKAQLVVWLYKKLGLAGEESDGLSDASEGAVELRTADFGSNSFVPFTAAFDDDLVAMNIRGADAVTCVYDQEIDRIYLAFVAEIGNGLTAAADDEAANYRLVQAYVDLADDVPLDLSEIPDGEVRQLTIKALPTVEALPAKMINGMYHISMHLLPYEEDSTSEGSTVLAELAGDAKRLVMVYSTDADQDGIADQLSVYRTDAKEAELIRTLPEMKADEGDCIGLLVADALTQTQAEALGRVGFFALDTKPYFVTTAFATQRLEGFGAAAVDEDATPQLLVSAIDVNGEDVAETTRLDLPLNAITMTALDLFAGENEKHHLTVAFKGENTTSIHSRSFSVLSSDDHPFAETSLGATAFLRENWYQSNLFGDAFVPSDFESGNRWIYLPLLVEWLYLSDTQWVYDHGFQDWLFLSRTHYPWFYLLEKAEWHFHFTDLGRTFYSESEGFFSE</sequence>
<dbReference type="Proteomes" id="UP001304300">
    <property type="component" value="Chromosome"/>
</dbReference>
<dbReference type="EMBL" id="CP136920">
    <property type="protein sequence ID" value="WOO42678.1"/>
    <property type="molecule type" value="Genomic_DNA"/>
</dbReference>
<protein>
    <submittedName>
        <fullName evidence="1">Uncharacterized protein</fullName>
    </submittedName>
</protein>
<reference evidence="1 2" key="1">
    <citation type="submission" date="2023-10" db="EMBL/GenBank/DDBJ databases">
        <title>Rubellicoccus peritrichatus gen. nov., sp. nov., isolated from an algae of coral reef tank.</title>
        <authorList>
            <person name="Luo J."/>
        </authorList>
    </citation>
    <scope>NUCLEOTIDE SEQUENCE [LARGE SCALE GENOMIC DNA]</scope>
    <source>
        <strain evidence="1 2">CR14</strain>
    </source>
</reference>
<dbReference type="RefSeq" id="WP_317835203.1">
    <property type="nucleotide sequence ID" value="NZ_CP136920.1"/>
</dbReference>